<dbReference type="Proteomes" id="UP001178508">
    <property type="component" value="Chromosome 21"/>
</dbReference>
<feature type="domain" description="C2H2-type" evidence="9">
    <location>
        <begin position="210"/>
        <end position="237"/>
    </location>
</feature>
<reference evidence="10" key="1">
    <citation type="submission" date="2023-08" db="EMBL/GenBank/DDBJ databases">
        <authorList>
            <person name="Alioto T."/>
            <person name="Alioto T."/>
            <person name="Gomez Garrido J."/>
        </authorList>
    </citation>
    <scope>NUCLEOTIDE SEQUENCE</scope>
</reference>
<feature type="compositionally biased region" description="Basic and acidic residues" evidence="8">
    <location>
        <begin position="80"/>
        <end position="89"/>
    </location>
</feature>
<comment type="subcellular location">
    <subcellularLocation>
        <location evidence="1">Nucleus</location>
    </subcellularLocation>
</comment>
<dbReference type="FunFam" id="3.30.160.60:FF:001249">
    <property type="entry name" value="CTCF"/>
    <property type="match status" value="1"/>
</dbReference>
<dbReference type="GO" id="GO:0000978">
    <property type="term" value="F:RNA polymerase II cis-regulatory region sequence-specific DNA binding"/>
    <property type="evidence" value="ECO:0007669"/>
    <property type="project" value="TreeGrafter"/>
</dbReference>
<dbReference type="EMBL" id="OY660884">
    <property type="protein sequence ID" value="CAJ1082766.1"/>
    <property type="molecule type" value="Genomic_DNA"/>
</dbReference>
<feature type="domain" description="C2H2-type" evidence="9">
    <location>
        <begin position="350"/>
        <end position="377"/>
    </location>
</feature>
<feature type="region of interest" description="Disordered" evidence="8">
    <location>
        <begin position="374"/>
        <end position="394"/>
    </location>
</feature>
<sequence length="406" mass="46102">MSECRDPKGFSSPRLPAVTRSDLSGPTRGSRDEEELMSPPDLDLRRRRRRAVCSPEIQQLSGVKEELHEQQGWSPSLGQEETKPPHIKDEQEELWSGQEEEELQGREVEDTTEFPFTVVTVKGEDDEEKPQCSQLHQRQTERGESDADGEDCGGSSNFDAQSHLHSEIEVKVEDFSEPETEDGEDYWEGRNHPPGSNPLENMSDTADRSHTCYECGKTFKRKGHLTAHMIVHTGEKPFSCSECGKSFNCKGNLTKHMIIHTGEKPFSCPMCGRTFNCRGSMTRHMLVHIGEKSFSCSECEKIFKSKGSLTQHMSVHREEKSFSCSECGKIFKSKGNLTQHLSVHSGEKPFICTVCGKRLKGRYYLAKHMRNHTREKPSECDDPRENQAVHKEQHSEEVPFIVVEIC</sequence>
<keyword evidence="5" id="KW-0862">Zinc</keyword>
<dbReference type="Pfam" id="PF00096">
    <property type="entry name" value="zf-C2H2"/>
    <property type="match status" value="5"/>
</dbReference>
<feature type="domain" description="C2H2-type" evidence="9">
    <location>
        <begin position="266"/>
        <end position="293"/>
    </location>
</feature>
<keyword evidence="11" id="KW-1185">Reference proteome</keyword>
<gene>
    <name evidence="10" type="ORF">XNOV1_A003441</name>
</gene>
<dbReference type="AlphaFoldDB" id="A0AAV1HBD9"/>
<proteinExistence type="predicted"/>
<dbReference type="FunFam" id="3.30.160.60:FF:000202">
    <property type="entry name" value="Zinc finger protein 574"/>
    <property type="match status" value="1"/>
</dbReference>
<dbReference type="FunFam" id="3.30.160.60:FF:000478">
    <property type="entry name" value="Zinc finger protein 133"/>
    <property type="match status" value="1"/>
</dbReference>
<dbReference type="PANTHER" id="PTHR23226:SF416">
    <property type="entry name" value="FI01424P"/>
    <property type="match status" value="1"/>
</dbReference>
<dbReference type="InterPro" id="IPR013087">
    <property type="entry name" value="Znf_C2H2_type"/>
</dbReference>
<keyword evidence="3" id="KW-0677">Repeat</keyword>
<keyword evidence="6" id="KW-0539">Nucleus</keyword>
<accession>A0AAV1HBD9</accession>
<feature type="compositionally biased region" description="Acidic residues" evidence="8">
    <location>
        <begin position="90"/>
        <end position="102"/>
    </location>
</feature>
<feature type="region of interest" description="Disordered" evidence="8">
    <location>
        <begin position="1"/>
        <end position="203"/>
    </location>
</feature>
<feature type="compositionally biased region" description="Basic and acidic residues" evidence="8">
    <location>
        <begin position="162"/>
        <end position="174"/>
    </location>
</feature>
<dbReference type="FunFam" id="3.30.160.60:FF:001498">
    <property type="entry name" value="Zinc finger protein 404"/>
    <property type="match status" value="1"/>
</dbReference>
<dbReference type="GO" id="GO:0000981">
    <property type="term" value="F:DNA-binding transcription factor activity, RNA polymerase II-specific"/>
    <property type="evidence" value="ECO:0007669"/>
    <property type="project" value="TreeGrafter"/>
</dbReference>
<dbReference type="GO" id="GO:0045893">
    <property type="term" value="P:positive regulation of DNA-templated transcription"/>
    <property type="evidence" value="ECO:0007669"/>
    <property type="project" value="UniProtKB-ARBA"/>
</dbReference>
<evidence type="ECO:0000256" key="7">
    <source>
        <dbReference type="PROSITE-ProRule" id="PRU00042"/>
    </source>
</evidence>
<evidence type="ECO:0000256" key="5">
    <source>
        <dbReference type="ARBA" id="ARBA00022833"/>
    </source>
</evidence>
<evidence type="ECO:0000313" key="11">
    <source>
        <dbReference type="Proteomes" id="UP001178508"/>
    </source>
</evidence>
<evidence type="ECO:0000256" key="3">
    <source>
        <dbReference type="ARBA" id="ARBA00022737"/>
    </source>
</evidence>
<evidence type="ECO:0000256" key="2">
    <source>
        <dbReference type="ARBA" id="ARBA00022723"/>
    </source>
</evidence>
<evidence type="ECO:0000259" key="9">
    <source>
        <dbReference type="PROSITE" id="PS50157"/>
    </source>
</evidence>
<dbReference type="PROSITE" id="PS50157">
    <property type="entry name" value="ZINC_FINGER_C2H2_2"/>
    <property type="match status" value="6"/>
</dbReference>
<dbReference type="GO" id="GO:0045596">
    <property type="term" value="P:negative regulation of cell differentiation"/>
    <property type="evidence" value="ECO:0007669"/>
    <property type="project" value="UniProtKB-ARBA"/>
</dbReference>
<dbReference type="PANTHER" id="PTHR23226">
    <property type="entry name" value="ZINC FINGER AND SCAN DOMAIN-CONTAINING"/>
    <property type="match status" value="1"/>
</dbReference>
<dbReference type="SUPFAM" id="SSF57667">
    <property type="entry name" value="beta-beta-alpha zinc fingers"/>
    <property type="match status" value="4"/>
</dbReference>
<feature type="domain" description="C2H2-type" evidence="9">
    <location>
        <begin position="322"/>
        <end position="349"/>
    </location>
</feature>
<feature type="domain" description="C2H2-type" evidence="9">
    <location>
        <begin position="238"/>
        <end position="265"/>
    </location>
</feature>
<feature type="domain" description="C2H2-type" evidence="9">
    <location>
        <begin position="294"/>
        <end position="321"/>
    </location>
</feature>
<dbReference type="GO" id="GO:0008270">
    <property type="term" value="F:zinc ion binding"/>
    <property type="evidence" value="ECO:0007669"/>
    <property type="project" value="UniProtKB-KW"/>
</dbReference>
<feature type="compositionally biased region" description="Acidic residues" evidence="8">
    <location>
        <begin position="175"/>
        <end position="186"/>
    </location>
</feature>
<protein>
    <submittedName>
        <fullName evidence="10">Oocyte zinc finger protein XlCOF7.1-like</fullName>
    </submittedName>
</protein>
<dbReference type="SMART" id="SM00355">
    <property type="entry name" value="ZnF_C2H2"/>
    <property type="match status" value="6"/>
</dbReference>
<dbReference type="Gene3D" id="3.30.160.60">
    <property type="entry name" value="Classic Zinc Finger"/>
    <property type="match status" value="6"/>
</dbReference>
<dbReference type="GO" id="GO:0005634">
    <property type="term" value="C:nucleus"/>
    <property type="evidence" value="ECO:0007669"/>
    <property type="project" value="UniProtKB-SubCell"/>
</dbReference>
<evidence type="ECO:0000256" key="1">
    <source>
        <dbReference type="ARBA" id="ARBA00004123"/>
    </source>
</evidence>
<keyword evidence="2" id="KW-0479">Metal-binding</keyword>
<evidence type="ECO:0000313" key="10">
    <source>
        <dbReference type="EMBL" id="CAJ1082766.1"/>
    </source>
</evidence>
<dbReference type="PROSITE" id="PS00028">
    <property type="entry name" value="ZINC_FINGER_C2H2_1"/>
    <property type="match status" value="6"/>
</dbReference>
<dbReference type="InterPro" id="IPR036236">
    <property type="entry name" value="Znf_C2H2_sf"/>
</dbReference>
<dbReference type="FunFam" id="3.30.160.60:FF:001732">
    <property type="entry name" value="Zgc:162936"/>
    <property type="match status" value="1"/>
</dbReference>
<dbReference type="Pfam" id="PF13894">
    <property type="entry name" value="zf-C2H2_4"/>
    <property type="match status" value="1"/>
</dbReference>
<organism evidence="10 11">
    <name type="scientific">Xyrichtys novacula</name>
    <name type="common">Pearly razorfish</name>
    <name type="synonym">Hemipteronotus novacula</name>
    <dbReference type="NCBI Taxonomy" id="13765"/>
    <lineage>
        <taxon>Eukaryota</taxon>
        <taxon>Metazoa</taxon>
        <taxon>Chordata</taxon>
        <taxon>Craniata</taxon>
        <taxon>Vertebrata</taxon>
        <taxon>Euteleostomi</taxon>
        <taxon>Actinopterygii</taxon>
        <taxon>Neopterygii</taxon>
        <taxon>Teleostei</taxon>
        <taxon>Neoteleostei</taxon>
        <taxon>Acanthomorphata</taxon>
        <taxon>Eupercaria</taxon>
        <taxon>Labriformes</taxon>
        <taxon>Labridae</taxon>
        <taxon>Xyrichtys</taxon>
    </lineage>
</organism>
<dbReference type="FunFam" id="3.30.160.60:FF:000912">
    <property type="entry name" value="Zinc finger protein 660"/>
    <property type="match status" value="1"/>
</dbReference>
<keyword evidence="4 7" id="KW-0863">Zinc-finger</keyword>
<evidence type="ECO:0000256" key="4">
    <source>
        <dbReference type="ARBA" id="ARBA00022771"/>
    </source>
</evidence>
<evidence type="ECO:0000256" key="8">
    <source>
        <dbReference type="SAM" id="MobiDB-lite"/>
    </source>
</evidence>
<dbReference type="GO" id="GO:0032502">
    <property type="term" value="P:developmental process"/>
    <property type="evidence" value="ECO:0007669"/>
    <property type="project" value="UniProtKB-ARBA"/>
</dbReference>
<dbReference type="GO" id="GO:0005694">
    <property type="term" value="C:chromosome"/>
    <property type="evidence" value="ECO:0007669"/>
    <property type="project" value="UniProtKB-ARBA"/>
</dbReference>
<evidence type="ECO:0000256" key="6">
    <source>
        <dbReference type="ARBA" id="ARBA00023242"/>
    </source>
</evidence>
<name>A0AAV1HBD9_XYRNO</name>